<evidence type="ECO:0000256" key="3">
    <source>
        <dbReference type="ARBA" id="ARBA00007653"/>
    </source>
</evidence>
<evidence type="ECO:0000259" key="12">
    <source>
        <dbReference type="SMART" id="SM01228"/>
    </source>
</evidence>
<comment type="cofactor">
    <cofactor evidence="1 11">
        <name>FAD</name>
        <dbReference type="ChEBI" id="CHEBI:57692"/>
    </cofactor>
</comment>
<reference evidence="13 14" key="1">
    <citation type="submission" date="2022-01" db="EMBL/GenBank/DDBJ databases">
        <authorList>
            <person name="Won M."/>
            <person name="Kim S.-J."/>
            <person name="Kwon S.-W."/>
        </authorList>
    </citation>
    <scope>NUCLEOTIDE SEQUENCE [LARGE SCALE GENOMIC DNA]</scope>
    <source>
        <strain evidence="13 14">KCTC 23505</strain>
    </source>
</reference>
<dbReference type="Proteomes" id="UP001521209">
    <property type="component" value="Unassembled WGS sequence"/>
</dbReference>
<dbReference type="InterPro" id="IPR002218">
    <property type="entry name" value="MnmG-rel"/>
</dbReference>
<organism evidence="13 14">
    <name type="scientific">Acidiphilium iwatense</name>
    <dbReference type="NCBI Taxonomy" id="768198"/>
    <lineage>
        <taxon>Bacteria</taxon>
        <taxon>Pseudomonadati</taxon>
        <taxon>Pseudomonadota</taxon>
        <taxon>Alphaproteobacteria</taxon>
        <taxon>Acetobacterales</taxon>
        <taxon>Acidocellaceae</taxon>
        <taxon>Acidiphilium</taxon>
    </lineage>
</organism>
<dbReference type="EMBL" id="JAKGBZ010000009">
    <property type="protein sequence ID" value="MCF3946347.1"/>
    <property type="molecule type" value="Genomic_DNA"/>
</dbReference>
<dbReference type="InterPro" id="IPR044920">
    <property type="entry name" value="MnmG_C_subdom_sf"/>
</dbReference>
<name>A0ABS9DY32_9PROT</name>
<dbReference type="PROSITE" id="PS01280">
    <property type="entry name" value="GIDA_1"/>
    <property type="match status" value="1"/>
</dbReference>
<keyword evidence="11" id="KW-0963">Cytoplasm</keyword>
<comment type="similarity">
    <text evidence="3 11">Belongs to the MnmG family.</text>
</comment>
<dbReference type="Gene3D" id="3.50.50.60">
    <property type="entry name" value="FAD/NAD(P)-binding domain"/>
    <property type="match status" value="2"/>
</dbReference>
<evidence type="ECO:0000256" key="9">
    <source>
        <dbReference type="ARBA" id="ARBA00025948"/>
    </source>
</evidence>
<evidence type="ECO:0000256" key="4">
    <source>
        <dbReference type="ARBA" id="ARBA00020461"/>
    </source>
</evidence>
<feature type="domain" description="tRNA uridine 5-carboxymethylaminomethyl modification enzyme C-terminal subdomain" evidence="12">
    <location>
        <begin position="491"/>
        <end position="562"/>
    </location>
</feature>
<comment type="caution">
    <text evidence="13">The sequence shown here is derived from an EMBL/GenBank/DDBJ whole genome shotgun (WGS) entry which is preliminary data.</text>
</comment>
<dbReference type="PANTHER" id="PTHR11806:SF0">
    <property type="entry name" value="PROTEIN MTO1 HOMOLOG, MITOCHONDRIAL"/>
    <property type="match status" value="1"/>
</dbReference>
<keyword evidence="7 11" id="KW-0274">FAD</keyword>
<evidence type="ECO:0000313" key="13">
    <source>
        <dbReference type="EMBL" id="MCF3946347.1"/>
    </source>
</evidence>
<dbReference type="HAMAP" id="MF_00129">
    <property type="entry name" value="MnmG_GidA"/>
    <property type="match status" value="1"/>
</dbReference>
<protein>
    <recommendedName>
        <fullName evidence="4 11">tRNA uridine 5-carboxymethylaminomethyl modification enzyme MnmG</fullName>
    </recommendedName>
    <alternativeName>
        <fullName evidence="10 11">Glucose-inhibited division protein A</fullName>
    </alternativeName>
</protein>
<dbReference type="InterPro" id="IPR026904">
    <property type="entry name" value="MnmG_C"/>
</dbReference>
<dbReference type="InterPro" id="IPR036188">
    <property type="entry name" value="FAD/NAD-bd_sf"/>
</dbReference>
<dbReference type="InterPro" id="IPR040131">
    <property type="entry name" value="MnmG_N"/>
</dbReference>
<dbReference type="InterPro" id="IPR020595">
    <property type="entry name" value="MnmG-rel_CS"/>
</dbReference>
<feature type="binding site" evidence="11">
    <location>
        <begin position="274"/>
        <end position="288"/>
    </location>
    <ligand>
        <name>NAD(+)</name>
        <dbReference type="ChEBI" id="CHEBI:57540"/>
    </ligand>
</feature>
<evidence type="ECO:0000256" key="11">
    <source>
        <dbReference type="HAMAP-Rule" id="MF_00129"/>
    </source>
</evidence>
<evidence type="ECO:0000256" key="1">
    <source>
        <dbReference type="ARBA" id="ARBA00001974"/>
    </source>
</evidence>
<comment type="subcellular location">
    <subcellularLocation>
        <location evidence="11">Cytoplasm</location>
    </subcellularLocation>
</comment>
<dbReference type="SUPFAM" id="SSF51905">
    <property type="entry name" value="FAD/NAD(P)-binding domain"/>
    <property type="match status" value="1"/>
</dbReference>
<dbReference type="RefSeq" id="WP_235703582.1">
    <property type="nucleotide sequence ID" value="NZ_JAKGBZ010000009.1"/>
</dbReference>
<dbReference type="SMART" id="SM01228">
    <property type="entry name" value="GIDA_assoc_3"/>
    <property type="match status" value="1"/>
</dbReference>
<evidence type="ECO:0000256" key="10">
    <source>
        <dbReference type="ARBA" id="ARBA00031800"/>
    </source>
</evidence>
<evidence type="ECO:0000256" key="5">
    <source>
        <dbReference type="ARBA" id="ARBA00022630"/>
    </source>
</evidence>
<dbReference type="NCBIfam" id="TIGR00136">
    <property type="entry name" value="mnmG_gidA"/>
    <property type="match status" value="1"/>
</dbReference>
<keyword evidence="14" id="KW-1185">Reference proteome</keyword>
<dbReference type="PROSITE" id="PS01281">
    <property type="entry name" value="GIDA_2"/>
    <property type="match status" value="1"/>
</dbReference>
<dbReference type="Gene3D" id="1.10.150.570">
    <property type="entry name" value="GidA associated domain, C-terminal subdomain"/>
    <property type="match status" value="1"/>
</dbReference>
<dbReference type="PRINTS" id="PR00411">
    <property type="entry name" value="PNDRDTASEI"/>
</dbReference>
<accession>A0ABS9DY32</accession>
<sequence length="572" mass="60905">MSETEQNFDVVVIGGGHAGTEAAAASARIGARTLLLTHRLDRIGEMSCNPAIGGIGKGHLVREIDALDGIMGRAADAACIHFKMLNRAKGPAVRGPRAQADRALYREAVQARLRDQPNLSLREGEAADLELAADGSLAAVLTADGARIACRTAVLTTGTFLRGLLHFGDRTEAGGRVGDAASNALAARLLGLGLALGRLKTGTPARLDKKSIDWDSLPEDKGEHPPTPFSLLTEWIENRQISCRITETTAATHAIIQANLHRSAVYGGRIAGIGPRYCPSIEDKVVRFADKSRHQVFLEPEGLDDDTVYPNGISTSLPVEVQEAFIRTMPGLSRAVLLRPGYAVEYDYIDPRELTHDLALKRVAGLFLAGQINGTTGYEEAGAQGIVAGINAARRAGGSAPVTVGRAEGYIGVLIDDLVTRGVTEPYRMFTSRAEHRLSLRADNADIRLTPRGIAWGCVGPARRKAFEGLRADIASGAAGVRARDIVEADRLYAGYVARQAAEIRAREKDDAVLIPGDFDYRAVGGLSTELLARLERFRPASLGVAGRLEGMTPAALGALFAALRKPRALAA</sequence>
<comment type="caution">
    <text evidence="11">Lacks conserved residue(s) required for the propagation of feature annotation.</text>
</comment>
<dbReference type="PANTHER" id="PTHR11806">
    <property type="entry name" value="GLUCOSE INHIBITED DIVISION PROTEIN A"/>
    <property type="match status" value="1"/>
</dbReference>
<feature type="binding site" evidence="11">
    <location>
        <begin position="14"/>
        <end position="19"/>
    </location>
    <ligand>
        <name>FAD</name>
        <dbReference type="ChEBI" id="CHEBI:57692"/>
    </ligand>
</feature>
<keyword evidence="6 11" id="KW-0819">tRNA processing</keyword>
<evidence type="ECO:0000256" key="7">
    <source>
        <dbReference type="ARBA" id="ARBA00022827"/>
    </source>
</evidence>
<proteinExistence type="inferred from homology"/>
<comment type="function">
    <text evidence="2 11">NAD-binding protein involved in the addition of a carboxymethylaminomethyl (cmnm) group at the wobble position (U34) of certain tRNAs, forming tRNA-cmnm(5)s(2)U34.</text>
</comment>
<dbReference type="Pfam" id="PF01134">
    <property type="entry name" value="GIDA"/>
    <property type="match status" value="1"/>
</dbReference>
<gene>
    <name evidence="11 13" type="primary">mnmG</name>
    <name evidence="11" type="synonym">gidA</name>
    <name evidence="13" type="ORF">L2A60_06570</name>
</gene>
<evidence type="ECO:0000256" key="8">
    <source>
        <dbReference type="ARBA" id="ARBA00023027"/>
    </source>
</evidence>
<dbReference type="InterPro" id="IPR004416">
    <property type="entry name" value="MnmG"/>
</dbReference>
<comment type="subunit">
    <text evidence="9 11">Homodimer. Heterotetramer of two MnmE and two MnmG subunits.</text>
</comment>
<keyword evidence="5 11" id="KW-0285">Flavoprotein</keyword>
<evidence type="ECO:0000256" key="2">
    <source>
        <dbReference type="ARBA" id="ARBA00003717"/>
    </source>
</evidence>
<dbReference type="Pfam" id="PF13932">
    <property type="entry name" value="SAM_GIDA_C"/>
    <property type="match status" value="1"/>
</dbReference>
<keyword evidence="8 11" id="KW-0520">NAD</keyword>
<evidence type="ECO:0000256" key="6">
    <source>
        <dbReference type="ARBA" id="ARBA00022694"/>
    </source>
</evidence>
<evidence type="ECO:0000313" key="14">
    <source>
        <dbReference type="Proteomes" id="UP001521209"/>
    </source>
</evidence>
<dbReference type="InterPro" id="IPR047001">
    <property type="entry name" value="MnmG_C_subdom"/>
</dbReference>